<dbReference type="Pfam" id="PF00135">
    <property type="entry name" value="COesterase"/>
    <property type="match status" value="1"/>
</dbReference>
<dbReference type="EMBL" id="MF163424">
    <property type="protein sequence ID" value="AWW17126.1"/>
    <property type="molecule type" value="mRNA"/>
</dbReference>
<evidence type="ECO:0000256" key="1">
    <source>
        <dbReference type="ARBA" id="ARBA00005964"/>
    </source>
</evidence>
<organism evidence="7">
    <name type="scientific">Subpsaltria yangi</name>
    <dbReference type="NCBI Taxonomy" id="1195109"/>
    <lineage>
        <taxon>Eukaryota</taxon>
        <taxon>Metazoa</taxon>
        <taxon>Ecdysozoa</taxon>
        <taxon>Arthropoda</taxon>
        <taxon>Hexapoda</taxon>
        <taxon>Insecta</taxon>
        <taxon>Pterygota</taxon>
        <taxon>Neoptera</taxon>
        <taxon>Paraneoptera</taxon>
        <taxon>Hemiptera</taxon>
        <taxon>Auchenorrhyncha</taxon>
        <taxon>Cicadoidea</taxon>
        <taxon>Cicadidae</taxon>
        <taxon>Tibicininae</taxon>
        <taxon>Tibicinini</taxon>
        <taxon>Subpsaltria</taxon>
    </lineage>
</organism>
<dbReference type="AlphaFoldDB" id="A0A2Z4HPS0"/>
<dbReference type="EC" id="3.1.1.-" evidence="5"/>
<dbReference type="InterPro" id="IPR029058">
    <property type="entry name" value="AB_hydrolase_fold"/>
</dbReference>
<dbReference type="InterPro" id="IPR002018">
    <property type="entry name" value="CarbesteraseB"/>
</dbReference>
<evidence type="ECO:0000313" key="7">
    <source>
        <dbReference type="EMBL" id="AWW17126.1"/>
    </source>
</evidence>
<dbReference type="PANTHER" id="PTHR11559">
    <property type="entry name" value="CARBOXYLESTERASE"/>
    <property type="match status" value="1"/>
</dbReference>
<sequence length="512" mass="57335">MDASQPTPHCIQYYNTQPKVDLNDSSKYPFKEFVNGVEECLFINIFSPKLFFKNKGSSEDACNNCGANGCPVIVFLHGGAYQGTGANEYGGKYLMQTGKTVLVVVNSRVGVMGYMSTEDDVVPGNNGIKDIVKALHFIQENIHSFGGNPNSVTLAGTSSGSAIVHLMYFSSLTIDLFHRGICTSGTFLMPLAFQKNAKEKSKKVAAALGCPTKSSRRLVNCLKTKPAADIVLLTYLFKPHFFPSLPFTAFGPVQEPLSNNAFLTQNPYDMLVRGEFQSKPLIMSLVKKEGLFPAASYIASDEIMAEINNTWNAFAPHLLDYNFSVLPKERDAVSQEIRKFYFGEEEMSVQNGDKLVEMAGDRHFKADVARAVLHQAFQSYSYIYVSIFSYRGKHSVTESFSQTGNNYGACHGDDVAYIMNTRYLNPEETESDRDMMMRFVDMWTSFAYTGKPSFGYDVYWQSVSPFGLFFRRLNYLEIRSPYDFSQCSSYDHGNTAFWSNLPINEPANGRYS</sequence>
<accession>A0A2Z4HPS0</accession>
<reference evidence="7" key="1">
    <citation type="submission" date="2017-05" db="EMBL/GenBank/DDBJ databases">
        <title>Bioinformatics of Glutathione S-transferase Genes in Salivary Glands of Cicada Subpsaltria yangi.</title>
        <authorList>
            <person name="Qi M."/>
        </authorList>
    </citation>
    <scope>NUCLEOTIDE SEQUENCE</scope>
</reference>
<keyword evidence="4" id="KW-0325">Glycoprotein</keyword>
<evidence type="ECO:0000256" key="2">
    <source>
        <dbReference type="ARBA" id="ARBA00022487"/>
    </source>
</evidence>
<feature type="domain" description="Carboxylesterase type B" evidence="6">
    <location>
        <begin position="1"/>
        <end position="464"/>
    </location>
</feature>
<dbReference type="SUPFAM" id="SSF53474">
    <property type="entry name" value="alpha/beta-Hydrolases"/>
    <property type="match status" value="1"/>
</dbReference>
<dbReference type="EMBL" id="MF163425">
    <property type="protein sequence ID" value="AWW17127.1"/>
    <property type="molecule type" value="mRNA"/>
</dbReference>
<evidence type="ECO:0000256" key="4">
    <source>
        <dbReference type="ARBA" id="ARBA00023180"/>
    </source>
</evidence>
<comment type="similarity">
    <text evidence="1 5">Belongs to the type-B carboxylesterase/lipase family.</text>
</comment>
<dbReference type="GO" id="GO:0052689">
    <property type="term" value="F:carboxylic ester hydrolase activity"/>
    <property type="evidence" value="ECO:0007669"/>
    <property type="project" value="UniProtKB-KW"/>
</dbReference>
<keyword evidence="3 5" id="KW-0378">Hydrolase</keyword>
<proteinExistence type="evidence at transcript level"/>
<dbReference type="InterPro" id="IPR019826">
    <property type="entry name" value="Carboxylesterase_B_AS"/>
</dbReference>
<dbReference type="InterPro" id="IPR050309">
    <property type="entry name" value="Type-B_Carboxylest/Lipase"/>
</dbReference>
<name>A0A2Z4HPS0_9HEMI</name>
<evidence type="ECO:0000259" key="6">
    <source>
        <dbReference type="Pfam" id="PF00135"/>
    </source>
</evidence>
<evidence type="ECO:0000256" key="3">
    <source>
        <dbReference type="ARBA" id="ARBA00022801"/>
    </source>
</evidence>
<dbReference type="PROSITE" id="PS00122">
    <property type="entry name" value="CARBOXYLESTERASE_B_1"/>
    <property type="match status" value="1"/>
</dbReference>
<dbReference type="Gene3D" id="3.40.50.1820">
    <property type="entry name" value="alpha/beta hydrolase"/>
    <property type="match status" value="1"/>
</dbReference>
<evidence type="ECO:0000256" key="5">
    <source>
        <dbReference type="RuleBase" id="RU361235"/>
    </source>
</evidence>
<protein>
    <recommendedName>
        <fullName evidence="5">Carboxylic ester hydrolase</fullName>
        <ecNumber evidence="5">3.1.1.-</ecNumber>
    </recommendedName>
</protein>
<keyword evidence="2" id="KW-0719">Serine esterase</keyword>